<evidence type="ECO:0000256" key="1">
    <source>
        <dbReference type="SAM" id="Phobius"/>
    </source>
</evidence>
<gene>
    <name evidence="2" type="ORF">BUALT_Bualt17G0084500</name>
</gene>
<organism evidence="2 3">
    <name type="scientific">Buddleja alternifolia</name>
    <dbReference type="NCBI Taxonomy" id="168488"/>
    <lineage>
        <taxon>Eukaryota</taxon>
        <taxon>Viridiplantae</taxon>
        <taxon>Streptophyta</taxon>
        <taxon>Embryophyta</taxon>
        <taxon>Tracheophyta</taxon>
        <taxon>Spermatophyta</taxon>
        <taxon>Magnoliopsida</taxon>
        <taxon>eudicotyledons</taxon>
        <taxon>Gunneridae</taxon>
        <taxon>Pentapetalae</taxon>
        <taxon>asterids</taxon>
        <taxon>lamiids</taxon>
        <taxon>Lamiales</taxon>
        <taxon>Scrophulariaceae</taxon>
        <taxon>Buddlejeae</taxon>
        <taxon>Buddleja</taxon>
    </lineage>
</organism>
<dbReference type="Proteomes" id="UP000826271">
    <property type="component" value="Unassembled WGS sequence"/>
</dbReference>
<dbReference type="PANTHER" id="PTHR33333">
    <property type="entry name" value="ERYTHROCYTE MEMBRANE PROTEIN 1-LIKE"/>
    <property type="match status" value="1"/>
</dbReference>
<sequence>MSVELILGLQFDITSRVRNLLARSCQVHVSHVFREASRPEDLFAELGRSHTLMTIGVPLGATGVLVEQDRMGPLGSMMKYVVEKLKQALLAVENFGGEAMAWFDKVFPPETRGGKINHWFHVALPFLIAAAVLTVVFCFCRCCCRCCCGGRGGRVRMMRAPGTGGSRWMPRSVFESDPRGYFQSLRGDQLC</sequence>
<keyword evidence="3" id="KW-1185">Reference proteome</keyword>
<keyword evidence="1" id="KW-1133">Transmembrane helix</keyword>
<comment type="caution">
    <text evidence="2">The sequence shown here is derived from an EMBL/GenBank/DDBJ whole genome shotgun (WGS) entry which is preliminary data.</text>
</comment>
<evidence type="ECO:0000313" key="2">
    <source>
        <dbReference type="EMBL" id="KAG8366481.1"/>
    </source>
</evidence>
<dbReference type="InterPro" id="IPR039926">
    <property type="entry name" value="Egg_app_1"/>
</dbReference>
<name>A0AAV6WET0_9LAMI</name>
<dbReference type="EMBL" id="WHWC01000017">
    <property type="protein sequence ID" value="KAG8366481.1"/>
    <property type="molecule type" value="Genomic_DNA"/>
</dbReference>
<keyword evidence="1" id="KW-0472">Membrane</keyword>
<accession>A0AAV6WET0</accession>
<dbReference type="PANTHER" id="PTHR33333:SF46">
    <property type="entry name" value="LOW QUALITY PROTEIN: GLYCINE-RICH PROTEIN DOT1"/>
    <property type="match status" value="1"/>
</dbReference>
<proteinExistence type="predicted"/>
<dbReference type="AlphaFoldDB" id="A0AAV6WET0"/>
<reference evidence="2" key="1">
    <citation type="submission" date="2019-10" db="EMBL/GenBank/DDBJ databases">
        <authorList>
            <person name="Zhang R."/>
            <person name="Pan Y."/>
            <person name="Wang J."/>
            <person name="Ma R."/>
            <person name="Yu S."/>
        </authorList>
    </citation>
    <scope>NUCLEOTIDE SEQUENCE</scope>
    <source>
        <strain evidence="2">LA-IB0</strain>
        <tissue evidence="2">Leaf</tissue>
    </source>
</reference>
<protein>
    <submittedName>
        <fullName evidence="2">Uncharacterized protein</fullName>
    </submittedName>
</protein>
<keyword evidence="1" id="KW-0812">Transmembrane</keyword>
<feature type="transmembrane region" description="Helical" evidence="1">
    <location>
        <begin position="119"/>
        <end position="137"/>
    </location>
</feature>
<evidence type="ECO:0000313" key="3">
    <source>
        <dbReference type="Proteomes" id="UP000826271"/>
    </source>
</evidence>